<dbReference type="KEGG" id="tet:TTHERM_00463900"/>
<keyword evidence="3" id="KW-1185">Reference proteome</keyword>
<feature type="transmembrane region" description="Helical" evidence="1">
    <location>
        <begin position="86"/>
        <end position="106"/>
    </location>
</feature>
<evidence type="ECO:0000313" key="2">
    <source>
        <dbReference type="EMBL" id="EAR98642.2"/>
    </source>
</evidence>
<protein>
    <submittedName>
        <fullName evidence="2">Transmembrane protein, putative</fullName>
    </submittedName>
</protein>
<organism evidence="2 3">
    <name type="scientific">Tetrahymena thermophila (strain SB210)</name>
    <dbReference type="NCBI Taxonomy" id="312017"/>
    <lineage>
        <taxon>Eukaryota</taxon>
        <taxon>Sar</taxon>
        <taxon>Alveolata</taxon>
        <taxon>Ciliophora</taxon>
        <taxon>Intramacronucleata</taxon>
        <taxon>Oligohymenophorea</taxon>
        <taxon>Hymenostomatida</taxon>
        <taxon>Tetrahymenina</taxon>
        <taxon>Tetrahymenidae</taxon>
        <taxon>Tetrahymena</taxon>
    </lineage>
</organism>
<dbReference type="AlphaFoldDB" id="Q23PP3"/>
<feature type="transmembrane region" description="Helical" evidence="1">
    <location>
        <begin position="157"/>
        <end position="175"/>
    </location>
</feature>
<feature type="transmembrane region" description="Helical" evidence="1">
    <location>
        <begin position="50"/>
        <end position="71"/>
    </location>
</feature>
<evidence type="ECO:0000313" key="3">
    <source>
        <dbReference type="Proteomes" id="UP000009168"/>
    </source>
</evidence>
<dbReference type="EMBL" id="GG662650">
    <property type="protein sequence ID" value="EAR98642.2"/>
    <property type="molecule type" value="Genomic_DNA"/>
</dbReference>
<sequence>MVVMLIDKILSVVIVIIKYSYLQTWILDALNLTFLIKYSQLYFPEHQSMLTYAIYIKVIPALVIQLVYMYLQGSVFCGIDGNQTGIFLAYLQLNILNLFMTVKALFVNSEEFVQIQNGNADFSNRKILLENSKDLFNTFCLYNMWAVILTQPKSSYLYQNVSLWCVIIYFLSLILEFNKTKQFKSTVYALCSFEISLKNLKSMHTCNILMQKQINISHKNKSITQSIDIILQDTKSSHFILLKSLSLFYDYFEIDSSIMFQEDYEKDPITEVEKFYFFSKIFEILIKRNGSILIQSFLKTENGNQVTLINKNFKFNEQLQLSLLSSSQYLPDISMFNIQFNKENCNKIIQERYSKGILFDNTFYQALQEKQQQMHETSAKVLKNSMLQIYAFQKQLKYLVMNNPSQVLFDLYE</sequence>
<feature type="transmembrane region" description="Helical" evidence="1">
    <location>
        <begin position="20"/>
        <end position="38"/>
    </location>
</feature>
<dbReference type="HOGENOM" id="CLU_716660_0_0_1"/>
<keyword evidence="1 2" id="KW-0812">Transmembrane</keyword>
<gene>
    <name evidence="2" type="ORF">TTHERM_00463900</name>
</gene>
<dbReference type="GeneID" id="7846718"/>
<reference evidence="3" key="1">
    <citation type="journal article" date="2006" name="PLoS Biol.">
        <title>Macronuclear genome sequence of the ciliate Tetrahymena thermophila, a model eukaryote.</title>
        <authorList>
            <person name="Eisen J.A."/>
            <person name="Coyne R.S."/>
            <person name="Wu M."/>
            <person name="Wu D."/>
            <person name="Thiagarajan M."/>
            <person name="Wortman J.R."/>
            <person name="Badger J.H."/>
            <person name="Ren Q."/>
            <person name="Amedeo P."/>
            <person name="Jones K.M."/>
            <person name="Tallon L.J."/>
            <person name="Delcher A.L."/>
            <person name="Salzberg S.L."/>
            <person name="Silva J.C."/>
            <person name="Haas B.J."/>
            <person name="Majoros W.H."/>
            <person name="Farzad M."/>
            <person name="Carlton J.M."/>
            <person name="Smith R.K. Jr."/>
            <person name="Garg J."/>
            <person name="Pearlman R.E."/>
            <person name="Karrer K.M."/>
            <person name="Sun L."/>
            <person name="Manning G."/>
            <person name="Elde N.C."/>
            <person name="Turkewitz A.P."/>
            <person name="Asai D.J."/>
            <person name="Wilkes D.E."/>
            <person name="Wang Y."/>
            <person name="Cai H."/>
            <person name="Collins K."/>
            <person name="Stewart B.A."/>
            <person name="Lee S.R."/>
            <person name="Wilamowska K."/>
            <person name="Weinberg Z."/>
            <person name="Ruzzo W.L."/>
            <person name="Wloga D."/>
            <person name="Gaertig J."/>
            <person name="Frankel J."/>
            <person name="Tsao C.-C."/>
            <person name="Gorovsky M.A."/>
            <person name="Keeling P.J."/>
            <person name="Waller R.F."/>
            <person name="Patron N.J."/>
            <person name="Cherry J.M."/>
            <person name="Stover N.A."/>
            <person name="Krieger C.J."/>
            <person name="del Toro C."/>
            <person name="Ryder H.F."/>
            <person name="Williamson S.C."/>
            <person name="Barbeau R.A."/>
            <person name="Hamilton E.P."/>
            <person name="Orias E."/>
        </authorList>
    </citation>
    <scope>NUCLEOTIDE SEQUENCE [LARGE SCALE GENOMIC DNA]</scope>
    <source>
        <strain evidence="3">SB210</strain>
    </source>
</reference>
<dbReference type="Proteomes" id="UP000009168">
    <property type="component" value="Unassembled WGS sequence"/>
</dbReference>
<accession>Q23PP3</accession>
<dbReference type="InParanoid" id="Q23PP3"/>
<dbReference type="RefSeq" id="XP_001018887.2">
    <property type="nucleotide sequence ID" value="XM_001018887.2"/>
</dbReference>
<name>Q23PP3_TETTS</name>
<keyword evidence="1" id="KW-1133">Transmembrane helix</keyword>
<proteinExistence type="predicted"/>
<evidence type="ECO:0000256" key="1">
    <source>
        <dbReference type="SAM" id="Phobius"/>
    </source>
</evidence>
<keyword evidence="1" id="KW-0472">Membrane</keyword>